<dbReference type="InterPro" id="IPR035979">
    <property type="entry name" value="RBD_domain_sf"/>
</dbReference>
<evidence type="ECO:0000256" key="2">
    <source>
        <dbReference type="ARBA" id="ARBA00007077"/>
    </source>
</evidence>
<organism evidence="8 9">
    <name type="scientific">Ladona fulva</name>
    <name type="common">Scarce chaser dragonfly</name>
    <name type="synonym">Libellula fulva</name>
    <dbReference type="NCBI Taxonomy" id="123851"/>
    <lineage>
        <taxon>Eukaryota</taxon>
        <taxon>Metazoa</taxon>
        <taxon>Ecdysozoa</taxon>
        <taxon>Arthropoda</taxon>
        <taxon>Hexapoda</taxon>
        <taxon>Insecta</taxon>
        <taxon>Pterygota</taxon>
        <taxon>Palaeoptera</taxon>
        <taxon>Odonata</taxon>
        <taxon>Epiprocta</taxon>
        <taxon>Anisoptera</taxon>
        <taxon>Libelluloidea</taxon>
        <taxon>Libellulidae</taxon>
        <taxon>Ladona</taxon>
    </lineage>
</organism>
<keyword evidence="3 5" id="KW-0694">RNA-binding</keyword>
<protein>
    <recommendedName>
        <fullName evidence="7">RRM domain-containing protein</fullName>
    </recommendedName>
</protein>
<evidence type="ECO:0000256" key="6">
    <source>
        <dbReference type="SAM" id="MobiDB-lite"/>
    </source>
</evidence>
<reference evidence="8" key="1">
    <citation type="submission" date="2013-04" db="EMBL/GenBank/DDBJ databases">
        <authorList>
            <person name="Qu J."/>
            <person name="Murali S.C."/>
            <person name="Bandaranaike D."/>
            <person name="Bellair M."/>
            <person name="Blankenburg K."/>
            <person name="Chao H."/>
            <person name="Dinh H."/>
            <person name="Doddapaneni H."/>
            <person name="Downs B."/>
            <person name="Dugan-Rocha S."/>
            <person name="Elkadiri S."/>
            <person name="Gnanaolivu R.D."/>
            <person name="Hernandez B."/>
            <person name="Javaid M."/>
            <person name="Jayaseelan J.C."/>
            <person name="Lee S."/>
            <person name="Li M."/>
            <person name="Ming W."/>
            <person name="Munidasa M."/>
            <person name="Muniz J."/>
            <person name="Nguyen L."/>
            <person name="Ongeri F."/>
            <person name="Osuji N."/>
            <person name="Pu L.-L."/>
            <person name="Puazo M."/>
            <person name="Qu C."/>
            <person name="Quiroz J."/>
            <person name="Raj R."/>
            <person name="Weissenberger G."/>
            <person name="Xin Y."/>
            <person name="Zou X."/>
            <person name="Han Y."/>
            <person name="Richards S."/>
            <person name="Worley K."/>
            <person name="Muzny D."/>
            <person name="Gibbs R."/>
        </authorList>
    </citation>
    <scope>NUCLEOTIDE SEQUENCE</scope>
    <source>
        <strain evidence="8">Sampled in the wild</strain>
    </source>
</reference>
<evidence type="ECO:0000256" key="5">
    <source>
        <dbReference type="PROSITE-ProRule" id="PRU00176"/>
    </source>
</evidence>
<comment type="similarity">
    <text evidence="2">Belongs to the RRM RBM34 family.</text>
</comment>
<sequence length="414" mass="47333">MAYTIGSLASLINQKSKSQSNVNKLFNKITSANNVEIQYREIPAEGKKRKVEEKLLTKRKKFKVDNEDSDDDSPKVERKSKKQVNKINAERRIMESEVKKEKESNPDEDSRTIFIGNLPCTIKVAKLKKLFKKYGEVESARLRCAPVANLKIPKRVAVIKRDFHPERSSIVGYVRFVSEDDAIKALEANGMVHEDHHLRVDLASNKNKPHDQKKAVFVGNLYFGAEENDLWKIFESCGPIESIRIIRDSLTGFGKGFCYVNFKDLSSVELALKLDGHVYKDRPLRITKAVKKLPQKVEVSGKKVRKRGPRKKSLKERMQFKVKNVTPEENEDNVATDMGKVKKSKKKVSLKKIIGKEKVKTKRKEEEEPAFQGSKGDESGKKKKTKLSKDELKKKVLAFQLQLKKMNCGDYPNK</sequence>
<dbReference type="Gene3D" id="3.30.70.330">
    <property type="match status" value="2"/>
</dbReference>
<name>A0A8K0JWN9_LADFU</name>
<proteinExistence type="inferred from homology"/>
<dbReference type="InterPro" id="IPR012677">
    <property type="entry name" value="Nucleotide-bd_a/b_plait_sf"/>
</dbReference>
<dbReference type="GO" id="GO:0000463">
    <property type="term" value="P:maturation of LSU-rRNA from tricistronic rRNA transcript (SSU-rRNA, 5.8S rRNA, LSU-rRNA)"/>
    <property type="evidence" value="ECO:0007669"/>
    <property type="project" value="TreeGrafter"/>
</dbReference>
<dbReference type="SUPFAM" id="SSF54928">
    <property type="entry name" value="RNA-binding domain, RBD"/>
    <property type="match status" value="2"/>
</dbReference>
<dbReference type="InterPro" id="IPR000504">
    <property type="entry name" value="RRM_dom"/>
</dbReference>
<evidence type="ECO:0000259" key="7">
    <source>
        <dbReference type="PROSITE" id="PS50102"/>
    </source>
</evidence>
<reference evidence="8" key="2">
    <citation type="submission" date="2017-10" db="EMBL/GenBank/DDBJ databases">
        <title>Ladona fulva Genome sequencing and assembly.</title>
        <authorList>
            <person name="Murali S."/>
            <person name="Richards S."/>
            <person name="Bandaranaike D."/>
            <person name="Bellair M."/>
            <person name="Blankenburg K."/>
            <person name="Chao H."/>
            <person name="Dinh H."/>
            <person name="Doddapaneni H."/>
            <person name="Dugan-Rocha S."/>
            <person name="Elkadiri S."/>
            <person name="Gnanaolivu R."/>
            <person name="Hernandez B."/>
            <person name="Skinner E."/>
            <person name="Javaid M."/>
            <person name="Lee S."/>
            <person name="Li M."/>
            <person name="Ming W."/>
            <person name="Munidasa M."/>
            <person name="Muniz J."/>
            <person name="Nguyen L."/>
            <person name="Hughes D."/>
            <person name="Osuji N."/>
            <person name="Pu L.-L."/>
            <person name="Puazo M."/>
            <person name="Qu C."/>
            <person name="Quiroz J."/>
            <person name="Raj R."/>
            <person name="Weissenberger G."/>
            <person name="Xin Y."/>
            <person name="Zou X."/>
            <person name="Han Y."/>
            <person name="Worley K."/>
            <person name="Muzny D."/>
            <person name="Gibbs R."/>
        </authorList>
    </citation>
    <scope>NUCLEOTIDE SEQUENCE</scope>
    <source>
        <strain evidence="8">Sampled in the wild</strain>
    </source>
</reference>
<dbReference type="CDD" id="cd12395">
    <property type="entry name" value="RRM2_RBM34"/>
    <property type="match status" value="1"/>
</dbReference>
<evidence type="ECO:0000256" key="4">
    <source>
        <dbReference type="ARBA" id="ARBA00023242"/>
    </source>
</evidence>
<dbReference type="OrthoDB" id="442677at2759"/>
<dbReference type="AlphaFoldDB" id="A0A8K0JWN9"/>
<accession>A0A8K0JWN9</accession>
<feature type="region of interest" description="Disordered" evidence="6">
    <location>
        <begin position="358"/>
        <end position="391"/>
    </location>
</feature>
<evidence type="ECO:0000256" key="1">
    <source>
        <dbReference type="ARBA" id="ARBA00004604"/>
    </source>
</evidence>
<feature type="region of interest" description="Disordered" evidence="6">
    <location>
        <begin position="62"/>
        <end position="85"/>
    </location>
</feature>
<evidence type="ECO:0000313" key="8">
    <source>
        <dbReference type="EMBL" id="KAG8223230.1"/>
    </source>
</evidence>
<keyword evidence="4" id="KW-0539">Nucleus</keyword>
<feature type="domain" description="RRM" evidence="7">
    <location>
        <begin position="111"/>
        <end position="205"/>
    </location>
</feature>
<keyword evidence="9" id="KW-1185">Reference proteome</keyword>
<gene>
    <name evidence="8" type="ORF">J437_LFUL003581</name>
</gene>
<dbReference type="PANTHER" id="PTHR23236:SF25">
    <property type="entry name" value="RNA-BINDING PROTEIN 34"/>
    <property type="match status" value="1"/>
</dbReference>
<dbReference type="GO" id="GO:0019843">
    <property type="term" value="F:rRNA binding"/>
    <property type="evidence" value="ECO:0007669"/>
    <property type="project" value="TreeGrafter"/>
</dbReference>
<dbReference type="CDD" id="cd12394">
    <property type="entry name" value="RRM1_RBM34"/>
    <property type="match status" value="1"/>
</dbReference>
<dbReference type="EMBL" id="KZ308155">
    <property type="protein sequence ID" value="KAG8223230.1"/>
    <property type="molecule type" value="Genomic_DNA"/>
</dbReference>
<dbReference type="Pfam" id="PF00076">
    <property type="entry name" value="RRM_1"/>
    <property type="match status" value="2"/>
</dbReference>
<evidence type="ECO:0000313" key="9">
    <source>
        <dbReference type="Proteomes" id="UP000792457"/>
    </source>
</evidence>
<dbReference type="Proteomes" id="UP000792457">
    <property type="component" value="Unassembled WGS sequence"/>
</dbReference>
<dbReference type="GO" id="GO:0005730">
    <property type="term" value="C:nucleolus"/>
    <property type="evidence" value="ECO:0007669"/>
    <property type="project" value="UniProtKB-SubCell"/>
</dbReference>
<dbReference type="PANTHER" id="PTHR23236">
    <property type="entry name" value="EUKARYOTIC TRANSLATION INITIATION FACTOR 4B/4H"/>
    <property type="match status" value="1"/>
</dbReference>
<dbReference type="PROSITE" id="PS50102">
    <property type="entry name" value="RRM"/>
    <property type="match status" value="2"/>
</dbReference>
<dbReference type="InterPro" id="IPR034221">
    <property type="entry name" value="RBM34_RRM2"/>
</dbReference>
<comment type="caution">
    <text evidence="8">The sequence shown here is derived from an EMBL/GenBank/DDBJ whole genome shotgun (WGS) entry which is preliminary data.</text>
</comment>
<dbReference type="SMART" id="SM00360">
    <property type="entry name" value="RRM"/>
    <property type="match status" value="2"/>
</dbReference>
<feature type="domain" description="RRM" evidence="7">
    <location>
        <begin position="214"/>
        <end position="291"/>
    </location>
</feature>
<comment type="subcellular location">
    <subcellularLocation>
        <location evidence="1">Nucleus</location>
        <location evidence="1">Nucleolus</location>
    </subcellularLocation>
</comment>
<evidence type="ECO:0000256" key="3">
    <source>
        <dbReference type="ARBA" id="ARBA00022884"/>
    </source>
</evidence>